<feature type="transmembrane region" description="Helical" evidence="6">
    <location>
        <begin position="71"/>
        <end position="95"/>
    </location>
</feature>
<feature type="transmembrane region" description="Helical" evidence="6">
    <location>
        <begin position="133"/>
        <end position="158"/>
    </location>
</feature>
<comment type="subcellular location">
    <subcellularLocation>
        <location evidence="1">Membrane</location>
        <topology evidence="1">Multi-pass membrane protein</topology>
    </subcellularLocation>
</comment>
<evidence type="ECO:0000256" key="1">
    <source>
        <dbReference type="ARBA" id="ARBA00004141"/>
    </source>
</evidence>
<dbReference type="AlphaFoldDB" id="A0A2U3YIK3"/>
<name>A0A2U3YIK3_LEPWE</name>
<evidence type="ECO:0000256" key="6">
    <source>
        <dbReference type="SAM" id="Phobius"/>
    </source>
</evidence>
<protein>
    <submittedName>
        <fullName evidence="8">LOW QUALITY PROTEIN: membrane-spanning 4-domains subfamily A member 8</fullName>
    </submittedName>
</protein>
<comment type="similarity">
    <text evidence="2">Belongs to the MS4A family.</text>
</comment>
<dbReference type="KEGG" id="lww:102727436"/>
<dbReference type="Pfam" id="PF04103">
    <property type="entry name" value="CD20"/>
    <property type="match status" value="1"/>
</dbReference>
<dbReference type="GO" id="GO:0005886">
    <property type="term" value="C:plasma membrane"/>
    <property type="evidence" value="ECO:0007669"/>
    <property type="project" value="TreeGrafter"/>
</dbReference>
<evidence type="ECO:0000256" key="3">
    <source>
        <dbReference type="ARBA" id="ARBA00022692"/>
    </source>
</evidence>
<dbReference type="PANTHER" id="PTHR23320">
    <property type="entry name" value="MEMBRANE-SPANNING 4-DOMAINS SUBFAMILY A MS4A -RELATED"/>
    <property type="match status" value="1"/>
</dbReference>
<keyword evidence="4 6" id="KW-1133">Transmembrane helix</keyword>
<keyword evidence="5 6" id="KW-0472">Membrane</keyword>
<evidence type="ECO:0000256" key="4">
    <source>
        <dbReference type="ARBA" id="ARBA00022989"/>
    </source>
</evidence>
<evidence type="ECO:0000256" key="2">
    <source>
        <dbReference type="ARBA" id="ARBA00009565"/>
    </source>
</evidence>
<reference evidence="8" key="1">
    <citation type="submission" date="2025-08" db="UniProtKB">
        <authorList>
            <consortium name="RefSeq"/>
        </authorList>
    </citation>
    <scope>IDENTIFICATION</scope>
    <source>
        <tissue evidence="8">Liver</tissue>
    </source>
</reference>
<evidence type="ECO:0000313" key="8">
    <source>
        <dbReference type="RefSeq" id="XP_006743423.1"/>
    </source>
</evidence>
<organism evidence="7 8">
    <name type="scientific">Leptonychotes weddellii</name>
    <name type="common">Weddell seal</name>
    <name type="synonym">Otaria weddellii</name>
    <dbReference type="NCBI Taxonomy" id="9713"/>
    <lineage>
        <taxon>Eukaryota</taxon>
        <taxon>Metazoa</taxon>
        <taxon>Chordata</taxon>
        <taxon>Craniata</taxon>
        <taxon>Vertebrata</taxon>
        <taxon>Euteleostomi</taxon>
        <taxon>Mammalia</taxon>
        <taxon>Eutheria</taxon>
        <taxon>Laurasiatheria</taxon>
        <taxon>Carnivora</taxon>
        <taxon>Caniformia</taxon>
        <taxon>Pinnipedia</taxon>
        <taxon>Phocidae</taxon>
        <taxon>Monachinae</taxon>
        <taxon>Lobodontini</taxon>
        <taxon>Leptonychotes</taxon>
    </lineage>
</organism>
<keyword evidence="7" id="KW-1185">Reference proteome</keyword>
<sequence>MDPMASAGPMDNSVFVQAPHSSYPATQEGMCQMALYPSNQPQVHILPVNPLGLKPSVSEQPVLRALKEGKALGAIQILIGLIHIGLGSIMATVLSGHYTAISLYGGFPFWGGIWFIVSGSLSVSAENQPKSSCLLNGSLGLNIVSAICSVVGIILFIMDMSLAPTYAYSLSYSHYATWGVTPGMAISGVLLIFCLLEFCAACASSRFGCQLVCCQHNYVGVVLPNICVANPGVIPEPVDLPPTYFNEVQGSR</sequence>
<dbReference type="STRING" id="9713.A0A2U3YIK3"/>
<proteinExistence type="inferred from homology"/>
<dbReference type="RefSeq" id="XP_006743423.1">
    <property type="nucleotide sequence ID" value="XM_006743360.2"/>
</dbReference>
<evidence type="ECO:0000313" key="7">
    <source>
        <dbReference type="Proteomes" id="UP000245341"/>
    </source>
</evidence>
<feature type="transmembrane region" description="Helical" evidence="6">
    <location>
        <begin position="178"/>
        <end position="196"/>
    </location>
</feature>
<keyword evidence="3 6" id="KW-0812">Transmembrane</keyword>
<dbReference type="OrthoDB" id="10071849at2759"/>
<accession>A0A2U3YIK3</accession>
<dbReference type="Proteomes" id="UP000245341">
    <property type="component" value="Unplaced"/>
</dbReference>
<evidence type="ECO:0000256" key="5">
    <source>
        <dbReference type="ARBA" id="ARBA00023136"/>
    </source>
</evidence>
<dbReference type="InterPro" id="IPR030417">
    <property type="entry name" value="MS4A"/>
</dbReference>
<dbReference type="PANTHER" id="PTHR23320:SF155">
    <property type="entry name" value="MEMBRANE-SPANNING 4-DOMAINS SUBFAMILY A MEMBER 8"/>
    <property type="match status" value="1"/>
</dbReference>
<dbReference type="GO" id="GO:0007166">
    <property type="term" value="P:cell surface receptor signaling pathway"/>
    <property type="evidence" value="ECO:0007669"/>
    <property type="project" value="TreeGrafter"/>
</dbReference>
<dbReference type="InterPro" id="IPR007237">
    <property type="entry name" value="CD20-like"/>
</dbReference>
<feature type="transmembrane region" description="Helical" evidence="6">
    <location>
        <begin position="101"/>
        <end position="121"/>
    </location>
</feature>
<dbReference type="GeneID" id="102727436"/>
<gene>
    <name evidence="8" type="primary">LOC102727436</name>
</gene>